<keyword evidence="2" id="KW-1185">Reference proteome</keyword>
<dbReference type="OrthoDB" id="5414888at2759"/>
<dbReference type="Proteomes" id="UP000228934">
    <property type="component" value="Unassembled WGS sequence"/>
</dbReference>
<proteinExistence type="predicted"/>
<organism evidence="1 2">
    <name type="scientific">Aquarana catesbeiana</name>
    <name type="common">American bullfrog</name>
    <name type="synonym">Rana catesbeiana</name>
    <dbReference type="NCBI Taxonomy" id="8400"/>
    <lineage>
        <taxon>Eukaryota</taxon>
        <taxon>Metazoa</taxon>
        <taxon>Chordata</taxon>
        <taxon>Craniata</taxon>
        <taxon>Vertebrata</taxon>
        <taxon>Euteleostomi</taxon>
        <taxon>Amphibia</taxon>
        <taxon>Batrachia</taxon>
        <taxon>Anura</taxon>
        <taxon>Neobatrachia</taxon>
        <taxon>Ranoidea</taxon>
        <taxon>Ranidae</taxon>
        <taxon>Aquarana</taxon>
    </lineage>
</organism>
<reference evidence="2" key="1">
    <citation type="journal article" date="2017" name="Nat. Commun.">
        <title>The North American bullfrog draft genome provides insight into hormonal regulation of long noncoding RNA.</title>
        <authorList>
            <person name="Hammond S.A."/>
            <person name="Warren R.L."/>
            <person name="Vandervalk B.P."/>
            <person name="Kucuk E."/>
            <person name="Khan H."/>
            <person name="Gibb E.A."/>
            <person name="Pandoh P."/>
            <person name="Kirk H."/>
            <person name="Zhao Y."/>
            <person name="Jones M."/>
            <person name="Mungall A.J."/>
            <person name="Coope R."/>
            <person name="Pleasance S."/>
            <person name="Moore R.A."/>
            <person name="Holt R.A."/>
            <person name="Round J.M."/>
            <person name="Ohora S."/>
            <person name="Walle B.V."/>
            <person name="Veldhoen N."/>
            <person name="Helbing C.C."/>
            <person name="Birol I."/>
        </authorList>
    </citation>
    <scope>NUCLEOTIDE SEQUENCE [LARGE SCALE GENOMIC DNA]</scope>
</reference>
<dbReference type="EMBL" id="KV965953">
    <property type="protein sequence ID" value="PIO16290.1"/>
    <property type="molecule type" value="Genomic_DNA"/>
</dbReference>
<evidence type="ECO:0000313" key="1">
    <source>
        <dbReference type="EMBL" id="PIO16290.1"/>
    </source>
</evidence>
<sequence>MEPPTVQFKSNYAVERRIEAFYKGGRVQINKDGTHLFCTCGNKVNILEIATGVIVRSIEQVMHGNIHNHNTGEVTYR</sequence>
<gene>
    <name evidence="1" type="ORF">AB205_0148650</name>
</gene>
<protein>
    <submittedName>
        <fullName evidence="1">Uncharacterized protein</fullName>
    </submittedName>
</protein>
<accession>A0A2G9QKZ2</accession>
<name>A0A2G9QKZ2_AQUCT</name>
<dbReference type="AlphaFoldDB" id="A0A2G9QKZ2"/>
<evidence type="ECO:0000313" key="2">
    <source>
        <dbReference type="Proteomes" id="UP000228934"/>
    </source>
</evidence>